<protein>
    <submittedName>
        <fullName evidence="3">Uma2 family endonuclease</fullName>
    </submittedName>
</protein>
<dbReference type="InterPro" id="IPR011335">
    <property type="entry name" value="Restrct_endonuc-II-like"/>
</dbReference>
<name>A0A7K1V6C8_9NOCA</name>
<evidence type="ECO:0000259" key="2">
    <source>
        <dbReference type="Pfam" id="PF05685"/>
    </source>
</evidence>
<sequence length="205" mass="23129">MTADPMPRGDRPVPDWPVPPPGGYFAEDLDHMRDLPRHTELIDGSLVFVSPQAMFHMWVIGFLDRELTAQAPDHLLVCREMSVTLSPRQRPEPDILIVTADSVNGPQQTSFLPVDVLLAVEVVSPDSIERDRKRKPLLYAEAEIPHFWRIENCDGRAVVYVYELDPATKVYEPAGIFHDRLQVSVPFPITLDLTEAARPKGGRDK</sequence>
<dbReference type="SUPFAM" id="SSF52980">
    <property type="entry name" value="Restriction endonuclease-like"/>
    <property type="match status" value="1"/>
</dbReference>
<dbReference type="AlphaFoldDB" id="A0A7K1V6C8"/>
<dbReference type="PANTHER" id="PTHR35400:SF3">
    <property type="entry name" value="SLL1072 PROTEIN"/>
    <property type="match status" value="1"/>
</dbReference>
<dbReference type="EMBL" id="WRPP01000007">
    <property type="protein sequence ID" value="MVU82029.1"/>
    <property type="molecule type" value="Genomic_DNA"/>
</dbReference>
<keyword evidence="3" id="KW-0255">Endonuclease</keyword>
<feature type="domain" description="Putative restriction endonuclease" evidence="2">
    <location>
        <begin position="34"/>
        <end position="193"/>
    </location>
</feature>
<keyword evidence="4" id="KW-1185">Reference proteome</keyword>
<dbReference type="InterPro" id="IPR012296">
    <property type="entry name" value="Nuclease_put_TT1808"/>
</dbReference>
<evidence type="ECO:0000256" key="1">
    <source>
        <dbReference type="SAM" id="MobiDB-lite"/>
    </source>
</evidence>
<accession>A0A7K1V6C8</accession>
<evidence type="ECO:0000313" key="4">
    <source>
        <dbReference type="Proteomes" id="UP000466794"/>
    </source>
</evidence>
<proteinExistence type="predicted"/>
<comment type="caution">
    <text evidence="3">The sequence shown here is derived from an EMBL/GenBank/DDBJ whole genome shotgun (WGS) entry which is preliminary data.</text>
</comment>
<dbReference type="CDD" id="cd06260">
    <property type="entry name" value="DUF820-like"/>
    <property type="match status" value="1"/>
</dbReference>
<dbReference type="PANTHER" id="PTHR35400">
    <property type="entry name" value="SLR1083 PROTEIN"/>
    <property type="match status" value="1"/>
</dbReference>
<gene>
    <name evidence="3" type="ORF">GPX89_32920</name>
</gene>
<keyword evidence="3" id="KW-0540">Nuclease</keyword>
<organism evidence="3 4">
    <name type="scientific">Nocardia terrae</name>
    <dbReference type="NCBI Taxonomy" id="2675851"/>
    <lineage>
        <taxon>Bacteria</taxon>
        <taxon>Bacillati</taxon>
        <taxon>Actinomycetota</taxon>
        <taxon>Actinomycetes</taxon>
        <taxon>Mycobacteriales</taxon>
        <taxon>Nocardiaceae</taxon>
        <taxon>Nocardia</taxon>
    </lineage>
</organism>
<dbReference type="RefSeq" id="WP_157391563.1">
    <property type="nucleotide sequence ID" value="NZ_WRPP01000007.1"/>
</dbReference>
<evidence type="ECO:0000313" key="3">
    <source>
        <dbReference type="EMBL" id="MVU82029.1"/>
    </source>
</evidence>
<keyword evidence="3" id="KW-0378">Hydrolase</keyword>
<dbReference type="InterPro" id="IPR008538">
    <property type="entry name" value="Uma2"/>
</dbReference>
<reference evidence="3 4" key="1">
    <citation type="submission" date="2019-12" db="EMBL/GenBank/DDBJ databases">
        <title>Nocardia sp. nov. ET3-3 isolated from soil.</title>
        <authorList>
            <person name="Kanchanasin P."/>
            <person name="Tanasupawat S."/>
            <person name="Yuki M."/>
            <person name="Kudo T."/>
        </authorList>
    </citation>
    <scope>NUCLEOTIDE SEQUENCE [LARGE SCALE GENOMIC DNA]</scope>
    <source>
        <strain evidence="3 4">ET3-3</strain>
    </source>
</reference>
<dbReference type="Pfam" id="PF05685">
    <property type="entry name" value="Uma2"/>
    <property type="match status" value="1"/>
</dbReference>
<dbReference type="GO" id="GO:0004519">
    <property type="term" value="F:endonuclease activity"/>
    <property type="evidence" value="ECO:0007669"/>
    <property type="project" value="UniProtKB-KW"/>
</dbReference>
<dbReference type="Proteomes" id="UP000466794">
    <property type="component" value="Unassembled WGS sequence"/>
</dbReference>
<feature type="region of interest" description="Disordered" evidence="1">
    <location>
        <begin position="1"/>
        <end position="20"/>
    </location>
</feature>
<dbReference type="Gene3D" id="3.90.1570.10">
    <property type="entry name" value="tt1808, chain A"/>
    <property type="match status" value="1"/>
</dbReference>